<dbReference type="AlphaFoldDB" id="A0AAV7UXC0"/>
<evidence type="ECO:0000313" key="2">
    <source>
        <dbReference type="EMBL" id="KAJ1193743.1"/>
    </source>
</evidence>
<name>A0AAV7UXC0_PLEWA</name>
<evidence type="ECO:0000313" key="3">
    <source>
        <dbReference type="Proteomes" id="UP001066276"/>
    </source>
</evidence>
<dbReference type="EMBL" id="JANPWB010000004">
    <property type="protein sequence ID" value="KAJ1193743.1"/>
    <property type="molecule type" value="Genomic_DNA"/>
</dbReference>
<dbReference type="Proteomes" id="UP001066276">
    <property type="component" value="Chromosome 2_2"/>
</dbReference>
<keyword evidence="3" id="KW-1185">Reference proteome</keyword>
<keyword evidence="1" id="KW-0732">Signal</keyword>
<evidence type="ECO:0008006" key="4">
    <source>
        <dbReference type="Google" id="ProtNLM"/>
    </source>
</evidence>
<sequence length="119" mass="12396">MGSWGSWGCSGPVTAALLLPAHLLACSPRLPSRLPSRLLLPAKAHQHVQRLPQLSSLPIGVGMYATPSLMVPALPLAGSTPSVSLVVSCSGSRSSRCVASQLSVESNASRSRSDRNPTR</sequence>
<feature type="chain" id="PRO_5043877177" description="Secreted protein" evidence="1">
    <location>
        <begin position="26"/>
        <end position="119"/>
    </location>
</feature>
<comment type="caution">
    <text evidence="2">The sequence shown here is derived from an EMBL/GenBank/DDBJ whole genome shotgun (WGS) entry which is preliminary data.</text>
</comment>
<gene>
    <name evidence="2" type="ORF">NDU88_003039</name>
</gene>
<reference evidence="2" key="1">
    <citation type="journal article" date="2022" name="bioRxiv">
        <title>Sequencing and chromosome-scale assembly of the giantPleurodeles waltlgenome.</title>
        <authorList>
            <person name="Brown T."/>
            <person name="Elewa A."/>
            <person name="Iarovenko S."/>
            <person name="Subramanian E."/>
            <person name="Araus A.J."/>
            <person name="Petzold A."/>
            <person name="Susuki M."/>
            <person name="Suzuki K.-i.T."/>
            <person name="Hayashi T."/>
            <person name="Toyoda A."/>
            <person name="Oliveira C."/>
            <person name="Osipova E."/>
            <person name="Leigh N.D."/>
            <person name="Simon A."/>
            <person name="Yun M.H."/>
        </authorList>
    </citation>
    <scope>NUCLEOTIDE SEQUENCE</scope>
    <source>
        <strain evidence="2">20211129_DDA</strain>
        <tissue evidence="2">Liver</tissue>
    </source>
</reference>
<accession>A0AAV7UXC0</accession>
<feature type="signal peptide" evidence="1">
    <location>
        <begin position="1"/>
        <end position="25"/>
    </location>
</feature>
<protein>
    <recommendedName>
        <fullName evidence="4">Secreted protein</fullName>
    </recommendedName>
</protein>
<evidence type="ECO:0000256" key="1">
    <source>
        <dbReference type="SAM" id="SignalP"/>
    </source>
</evidence>
<proteinExistence type="predicted"/>
<organism evidence="2 3">
    <name type="scientific">Pleurodeles waltl</name>
    <name type="common">Iberian ribbed newt</name>
    <dbReference type="NCBI Taxonomy" id="8319"/>
    <lineage>
        <taxon>Eukaryota</taxon>
        <taxon>Metazoa</taxon>
        <taxon>Chordata</taxon>
        <taxon>Craniata</taxon>
        <taxon>Vertebrata</taxon>
        <taxon>Euteleostomi</taxon>
        <taxon>Amphibia</taxon>
        <taxon>Batrachia</taxon>
        <taxon>Caudata</taxon>
        <taxon>Salamandroidea</taxon>
        <taxon>Salamandridae</taxon>
        <taxon>Pleurodelinae</taxon>
        <taxon>Pleurodeles</taxon>
    </lineage>
</organism>